<reference evidence="2 3" key="2">
    <citation type="submission" date="2018-11" db="EMBL/GenBank/DDBJ databases">
        <authorList>
            <consortium name="Pathogen Informatics"/>
        </authorList>
    </citation>
    <scope>NUCLEOTIDE SEQUENCE [LARGE SCALE GENOMIC DNA]</scope>
    <source>
        <strain evidence="2 3">NST_G2</strain>
    </source>
</reference>
<dbReference type="EMBL" id="UYSU01043858">
    <property type="protein sequence ID" value="VDM04573.1"/>
    <property type="molecule type" value="Genomic_DNA"/>
</dbReference>
<keyword evidence="3" id="KW-1185">Reference proteome</keyword>
<dbReference type="AlphaFoldDB" id="A0A183TNY9"/>
<proteinExistence type="predicted"/>
<dbReference type="WBParaSite" id="SSLN_0001887001-mRNA-1">
    <property type="protein sequence ID" value="SSLN_0001887001-mRNA-1"/>
    <property type="gene ID" value="SSLN_0001887001"/>
</dbReference>
<name>A0A183TNY9_SCHSO</name>
<evidence type="ECO:0000256" key="1">
    <source>
        <dbReference type="SAM" id="MobiDB-lite"/>
    </source>
</evidence>
<gene>
    <name evidence="2" type="ORF">SSLN_LOCUS18187</name>
</gene>
<feature type="region of interest" description="Disordered" evidence="1">
    <location>
        <begin position="54"/>
        <end position="99"/>
    </location>
</feature>
<evidence type="ECO:0000313" key="3">
    <source>
        <dbReference type="Proteomes" id="UP000275846"/>
    </source>
</evidence>
<reference evidence="4" key="1">
    <citation type="submission" date="2016-06" db="UniProtKB">
        <authorList>
            <consortium name="WormBaseParasite"/>
        </authorList>
    </citation>
    <scope>IDENTIFICATION</scope>
</reference>
<accession>A0A183TNY9</accession>
<protein>
    <submittedName>
        <fullName evidence="2 4">Uncharacterized protein</fullName>
    </submittedName>
</protein>
<evidence type="ECO:0000313" key="4">
    <source>
        <dbReference type="WBParaSite" id="SSLN_0001887001-mRNA-1"/>
    </source>
</evidence>
<evidence type="ECO:0000313" key="2">
    <source>
        <dbReference type="EMBL" id="VDM04573.1"/>
    </source>
</evidence>
<sequence length="99" mass="11389">MSKVRNSELAISINVTVQFKLFRRRKVGLPPVTMRYKRLPDKVLSRSIYQGLRTVGGEPNGAELQSKKSRQLRQGITGKEEVKEEQEKEEDEEEKSKVS</sequence>
<dbReference type="Proteomes" id="UP000275846">
    <property type="component" value="Unassembled WGS sequence"/>
</dbReference>
<organism evidence="4">
    <name type="scientific">Schistocephalus solidus</name>
    <name type="common">Tapeworm</name>
    <dbReference type="NCBI Taxonomy" id="70667"/>
    <lineage>
        <taxon>Eukaryota</taxon>
        <taxon>Metazoa</taxon>
        <taxon>Spiralia</taxon>
        <taxon>Lophotrochozoa</taxon>
        <taxon>Platyhelminthes</taxon>
        <taxon>Cestoda</taxon>
        <taxon>Eucestoda</taxon>
        <taxon>Diphyllobothriidea</taxon>
        <taxon>Diphyllobothriidae</taxon>
        <taxon>Schistocephalus</taxon>
    </lineage>
</organism>